<keyword evidence="3" id="KW-1185">Reference proteome</keyword>
<dbReference type="Pfam" id="PF00754">
    <property type="entry name" value="F5_F8_type_C"/>
    <property type="match status" value="1"/>
</dbReference>
<dbReference type="RefSeq" id="WP_231002710.1">
    <property type="nucleotide sequence ID" value="NZ_JAJNEC010000003.1"/>
</dbReference>
<protein>
    <submittedName>
        <fullName evidence="2">DUF1735 domain-containing protein</fullName>
    </submittedName>
</protein>
<dbReference type="InterPro" id="IPR013728">
    <property type="entry name" value="BT_3987-like_N"/>
</dbReference>
<organism evidence="2 3">
    <name type="scientific">Niabella pedocola</name>
    <dbReference type="NCBI Taxonomy" id="1752077"/>
    <lineage>
        <taxon>Bacteria</taxon>
        <taxon>Pseudomonadati</taxon>
        <taxon>Bacteroidota</taxon>
        <taxon>Chitinophagia</taxon>
        <taxon>Chitinophagales</taxon>
        <taxon>Chitinophagaceae</taxon>
        <taxon>Niabella</taxon>
    </lineage>
</organism>
<dbReference type="Pfam" id="PF08522">
    <property type="entry name" value="BT_3987-like_N"/>
    <property type="match status" value="2"/>
</dbReference>
<dbReference type="PROSITE" id="PS50022">
    <property type="entry name" value="FA58C_3"/>
    <property type="match status" value="1"/>
</dbReference>
<dbReference type="PROSITE" id="PS51257">
    <property type="entry name" value="PROKAR_LIPOPROTEIN"/>
    <property type="match status" value="1"/>
</dbReference>
<accession>A0ABS8PNF9</accession>
<comment type="caution">
    <text evidence="2">The sequence shown here is derived from an EMBL/GenBank/DDBJ whole genome shotgun (WGS) entry which is preliminary data.</text>
</comment>
<dbReference type="EMBL" id="JAJNEC010000003">
    <property type="protein sequence ID" value="MCD2421808.1"/>
    <property type="molecule type" value="Genomic_DNA"/>
</dbReference>
<dbReference type="InterPro" id="IPR008979">
    <property type="entry name" value="Galactose-bd-like_sf"/>
</dbReference>
<gene>
    <name evidence="2" type="ORF">LQ567_03485</name>
</gene>
<name>A0ABS8PNF9_9BACT</name>
<proteinExistence type="predicted"/>
<reference evidence="2 3" key="1">
    <citation type="submission" date="2021-11" db="EMBL/GenBank/DDBJ databases">
        <title>Genomic of Niabella pedocola.</title>
        <authorList>
            <person name="Wu T."/>
        </authorList>
    </citation>
    <scope>NUCLEOTIDE SEQUENCE [LARGE SCALE GENOMIC DNA]</scope>
    <source>
        <strain evidence="2 3">JCM 31011</strain>
    </source>
</reference>
<dbReference type="Gene3D" id="2.60.40.1740">
    <property type="entry name" value="hypothetical protein (bacova_03559)"/>
    <property type="match status" value="2"/>
</dbReference>
<dbReference type="Gene3D" id="2.60.120.260">
    <property type="entry name" value="Galactose-binding domain-like"/>
    <property type="match status" value="1"/>
</dbReference>
<feature type="domain" description="F5/8 type C" evidence="1">
    <location>
        <begin position="326"/>
        <end position="470"/>
    </location>
</feature>
<evidence type="ECO:0000313" key="2">
    <source>
        <dbReference type="EMBL" id="MCD2421808.1"/>
    </source>
</evidence>
<dbReference type="SUPFAM" id="SSF49785">
    <property type="entry name" value="Galactose-binding domain-like"/>
    <property type="match status" value="1"/>
</dbReference>
<dbReference type="InterPro" id="IPR000421">
    <property type="entry name" value="FA58C"/>
</dbReference>
<evidence type="ECO:0000259" key="1">
    <source>
        <dbReference type="PROSITE" id="PS50022"/>
    </source>
</evidence>
<evidence type="ECO:0000313" key="3">
    <source>
        <dbReference type="Proteomes" id="UP001199816"/>
    </source>
</evidence>
<dbReference type="Proteomes" id="UP001199816">
    <property type="component" value="Unassembled WGS sequence"/>
</dbReference>
<sequence>MKLAFLNRWGILTGMALLVVSFSCKKNENGIQNNELFVYAPTGSIAYNAIGVDSLVVLETGTTKNDGIAFPVNITRPVDRAIQVATVIEPSLVRWYDSVNNNLTAPSPEITPGSVELANGGMVHIEAGATQSYDSVRIIIKDPSLFAGGNLTYVIPVVISSTTNGVPISNNRKVMFVTLYSRVMSAGISTFSNTTVINDSIAKNGNDIAGNNLFYLRGLVTEPVSGQQTVQAEINNALIPAYNGLNKTSYLPFPAAVVQLQKATAVIPAGSVSDSLAVRLDNLGSLEAGKQYQVPLQVKGVSGTPPLPVAYNRKVVYLNIKVYASNLDPRYTGLTGTAVTRSGWSASASATYSTNVAPRTIDNSTSTNWLATVASLPASLDLNLGAVKTIKGFNVNPPTTSSYNFLTMQIYSSQDGVSWNLEGTFNATASSTAVKVFKFVTPVTAQYFRFNITRASGTSYTGIAEVNAIE</sequence>